<organism evidence="1 2">
    <name type="scientific">Leishmania panamensis</name>
    <dbReference type="NCBI Taxonomy" id="5679"/>
    <lineage>
        <taxon>Eukaryota</taxon>
        <taxon>Discoba</taxon>
        <taxon>Euglenozoa</taxon>
        <taxon>Kinetoplastea</taxon>
        <taxon>Metakinetoplastina</taxon>
        <taxon>Trypanosomatida</taxon>
        <taxon>Trypanosomatidae</taxon>
        <taxon>Leishmaniinae</taxon>
        <taxon>Leishmania</taxon>
        <taxon>Leishmania guyanensis species complex</taxon>
    </lineage>
</organism>
<dbReference type="VEuPathDB" id="TriTrypDB:LPMP_332700"/>
<dbReference type="eggNOG" id="ENOG502SHIA">
    <property type="taxonomic scope" value="Eukaryota"/>
</dbReference>
<keyword evidence="2" id="KW-1185">Reference proteome</keyword>
<dbReference type="AlphaFoldDB" id="A0A088S030"/>
<gene>
    <name evidence="1" type="ORF">LPMP_332700</name>
</gene>
<proteinExistence type="predicted"/>
<accession>A0A088S030</accession>
<evidence type="ECO:0000313" key="1">
    <source>
        <dbReference type="EMBL" id="AIO01561.1"/>
    </source>
</evidence>
<sequence>MRCSAAFLFSSTPPAFADTASGLPQHSSQPPPGTYHLDYESQTGLKDRAMHRVVCCPGNVSTRGCSRAPRPVTARQLCRAILGMNHADVRAAAIGKHCDCHATQEPHTHAFSSASTCIASAACGGGDEVGSDRHGLCDAVSSARLGEGTIQLDSVACHRVVVCGRIVRCVDAFSNGSVAAATGAVTSSVAPTVMPYDLLWLSDATGVVCVLRFRPALVHARTLVSAPSSLYGGWPGVSACDWRNHTLAASAGGLSDVFAADDIDGAAHPSLPPRAGVRLANGSVCHPTPEAQQCATEVYSAKVAHRAISYGMDVTAAIANFGLEHEDDCVLDVNDYVVCVGSLAFADVDVQMKHALQPYASDLRQSTWAAATSSWPLFSVCPGVATSSIGAGDDVDAMGCAECGTDGNNGTTCGKGAAASAQGCSVAVPPSRHQYVLLPSSEVPLTLDAARAELGLVGSLPSSTRYLTAAEAAQWGSTPRDCPSYDSTLSLPTAPALHDRNGGINSAVSADCGTSTPPGCAVADMNGVPLMGIKGYTRLVLDTNECLFWWLAAVETHLRLRAHASAHPIHA</sequence>
<dbReference type="GeneID" id="22578423"/>
<reference evidence="1 2" key="1">
    <citation type="journal article" date="2015" name="Sci. Rep.">
        <title>The genome of Leishmania panamensis: insights into genomics of the L. (Viannia) subgenus.</title>
        <authorList>
            <person name="Llanes A."/>
            <person name="Restrepo C.M."/>
            <person name="Vecchio G.D."/>
            <person name="Anguizola F.J."/>
            <person name="Lleonart R."/>
        </authorList>
    </citation>
    <scope>NUCLEOTIDE SEQUENCE [LARGE SCALE GENOMIC DNA]</scope>
    <source>
        <strain evidence="1 2">MHOM/PA/94/PSC-1</strain>
    </source>
</reference>
<dbReference type="EMBL" id="CP009402">
    <property type="protein sequence ID" value="AIO01561.1"/>
    <property type="molecule type" value="Genomic_DNA"/>
</dbReference>
<dbReference type="OrthoDB" id="267814at2759"/>
<evidence type="ECO:0000313" key="2">
    <source>
        <dbReference type="Proteomes" id="UP000063063"/>
    </source>
</evidence>
<dbReference type="KEGG" id="lpan:LPMP_332700"/>
<protein>
    <submittedName>
        <fullName evidence="1">Uncharacterized protein</fullName>
    </submittedName>
</protein>
<dbReference type="Proteomes" id="UP000063063">
    <property type="component" value="Chromosome 33"/>
</dbReference>
<name>A0A088S030_LEIPA</name>
<dbReference type="RefSeq" id="XP_010702361.1">
    <property type="nucleotide sequence ID" value="XM_010704059.1"/>
</dbReference>
<dbReference type="VEuPathDB" id="TriTrypDB:LPAL13_330034900"/>